<evidence type="ECO:0000256" key="2">
    <source>
        <dbReference type="PROSITE-ProRule" id="PRU00176"/>
    </source>
</evidence>
<dbReference type="PANTHER" id="PTHR48025">
    <property type="entry name" value="OS02G0815200 PROTEIN"/>
    <property type="match status" value="1"/>
</dbReference>
<feature type="region of interest" description="Disordered" evidence="3">
    <location>
        <begin position="368"/>
        <end position="411"/>
    </location>
</feature>
<dbReference type="PROSITE" id="PS50102">
    <property type="entry name" value="RRM"/>
    <property type="match status" value="2"/>
</dbReference>
<organism evidence="5 6">
    <name type="scientific">Porites lobata</name>
    <dbReference type="NCBI Taxonomy" id="104759"/>
    <lineage>
        <taxon>Eukaryota</taxon>
        <taxon>Metazoa</taxon>
        <taxon>Cnidaria</taxon>
        <taxon>Anthozoa</taxon>
        <taxon>Hexacorallia</taxon>
        <taxon>Scleractinia</taxon>
        <taxon>Fungiina</taxon>
        <taxon>Poritidae</taxon>
        <taxon>Porites</taxon>
    </lineage>
</organism>
<evidence type="ECO:0000256" key="1">
    <source>
        <dbReference type="ARBA" id="ARBA00022884"/>
    </source>
</evidence>
<evidence type="ECO:0000256" key="3">
    <source>
        <dbReference type="SAM" id="MobiDB-lite"/>
    </source>
</evidence>
<evidence type="ECO:0000313" key="6">
    <source>
        <dbReference type="Proteomes" id="UP001159405"/>
    </source>
</evidence>
<accession>A0ABN8N489</accession>
<dbReference type="SUPFAM" id="SSF54928">
    <property type="entry name" value="RNA-binding domain, RBD"/>
    <property type="match status" value="2"/>
</dbReference>
<dbReference type="InterPro" id="IPR050502">
    <property type="entry name" value="Euk_RNA-bind_prot"/>
</dbReference>
<keyword evidence="1 2" id="KW-0694">RNA-binding</keyword>
<dbReference type="InterPro" id="IPR012677">
    <property type="entry name" value="Nucleotide-bd_a/b_plait_sf"/>
</dbReference>
<feature type="domain" description="RRM" evidence="4">
    <location>
        <begin position="242"/>
        <end position="326"/>
    </location>
</feature>
<evidence type="ECO:0000313" key="5">
    <source>
        <dbReference type="EMBL" id="CAH3040810.1"/>
    </source>
</evidence>
<feature type="region of interest" description="Disordered" evidence="3">
    <location>
        <begin position="88"/>
        <end position="124"/>
    </location>
</feature>
<dbReference type="InterPro" id="IPR000504">
    <property type="entry name" value="RRM_dom"/>
</dbReference>
<feature type="compositionally biased region" description="Basic and acidic residues" evidence="3">
    <location>
        <begin position="384"/>
        <end position="411"/>
    </location>
</feature>
<dbReference type="Pfam" id="PF00076">
    <property type="entry name" value="RRM_1"/>
    <property type="match status" value="2"/>
</dbReference>
<keyword evidence="6" id="KW-1185">Reference proteome</keyword>
<dbReference type="Proteomes" id="UP001159405">
    <property type="component" value="Unassembled WGS sequence"/>
</dbReference>
<reference evidence="5 6" key="1">
    <citation type="submission" date="2022-05" db="EMBL/GenBank/DDBJ databases">
        <authorList>
            <consortium name="Genoscope - CEA"/>
            <person name="William W."/>
        </authorList>
    </citation>
    <scope>NUCLEOTIDE SEQUENCE [LARGE SCALE GENOMIC DNA]</scope>
</reference>
<feature type="compositionally biased region" description="Basic and acidic residues" evidence="3">
    <location>
        <begin position="111"/>
        <end position="121"/>
    </location>
</feature>
<dbReference type="SMART" id="SM00360">
    <property type="entry name" value="RRM"/>
    <property type="match status" value="2"/>
</dbReference>
<dbReference type="InterPro" id="IPR035979">
    <property type="entry name" value="RBD_domain_sf"/>
</dbReference>
<sequence>LEAGTWRTKSVDCFELVSRSSVAVISREDVESLQTSNFRFFRMQKELLSDEFNQSGCIQNDPVLHKLFEDAIAVLRLAGADDNSVAGHKISEERYQESQLQQGRSRRKKRQPEQKNEKQAERMPVITKSKRRKLERIKAPVVLLRKMRGVEVPSEEEQKSSVEQMLKYINQLPSQETFQPPPLPCVSLSVDENDVKYHDLTIPIDVMEHKPDSNGRIQDCTYLSSEKDVGLWKMLVASPTNRNVFVGGLSQGVTSEILRTAFEAFVLKGEEKNHLKAHVVMDTVRQQSKGYGFVTFPCRRSTELALICMQDFEIHGHAMQLGWGQENRKEKLSNVAGDSRVIVKDQKHLSDKVFVKSNGNVISDTVYSDAVDPSSKQSSKRCLSRWDQETPKKYQRTKELTELDPPRGGPSEERCMLDACQLTSLSDGQLDHSKSAANENVSGKRDETPRRVIQWLTHDQKMTLLKTVCSNLRAFSVRGHIGVFGLHYEADNSRLYVVCAKHITESQLVNEFSVFGAAQVKLNIDSNGLSKGCAFVQFPNGKCAEKAIKELHGKVVGGMPMKVMIAEPKVCKGSRTKKSSSHM</sequence>
<comment type="caution">
    <text evidence="5">The sequence shown here is derived from an EMBL/GenBank/DDBJ whole genome shotgun (WGS) entry which is preliminary data.</text>
</comment>
<dbReference type="Gene3D" id="3.30.70.330">
    <property type="match status" value="2"/>
</dbReference>
<dbReference type="EMBL" id="CALNXK010000008">
    <property type="protein sequence ID" value="CAH3040810.1"/>
    <property type="molecule type" value="Genomic_DNA"/>
</dbReference>
<dbReference type="CDD" id="cd00590">
    <property type="entry name" value="RRM_SF"/>
    <property type="match status" value="1"/>
</dbReference>
<evidence type="ECO:0000259" key="4">
    <source>
        <dbReference type="PROSITE" id="PS50102"/>
    </source>
</evidence>
<feature type="domain" description="RRM" evidence="4">
    <location>
        <begin position="493"/>
        <end position="568"/>
    </location>
</feature>
<protein>
    <recommendedName>
        <fullName evidence="4">RRM domain-containing protein</fullName>
    </recommendedName>
</protein>
<name>A0ABN8N489_9CNID</name>
<dbReference type="PANTHER" id="PTHR48025:SF1">
    <property type="entry name" value="RRM DOMAIN-CONTAINING PROTEIN"/>
    <property type="match status" value="1"/>
</dbReference>
<gene>
    <name evidence="5" type="ORF">PLOB_00045456</name>
</gene>
<proteinExistence type="predicted"/>
<feature type="non-terminal residue" evidence="5">
    <location>
        <position position="1"/>
    </location>
</feature>